<dbReference type="AlphaFoldDB" id="A0A0S4QSN9"/>
<feature type="region of interest" description="Disordered" evidence="1">
    <location>
        <begin position="1"/>
        <end position="72"/>
    </location>
</feature>
<feature type="compositionally biased region" description="Basic and acidic residues" evidence="1">
    <location>
        <begin position="1"/>
        <end position="13"/>
    </location>
</feature>
<proteinExistence type="predicted"/>
<sequence length="72" mass="8011">MSHQVVKGERHTEPAGQGISDDEMARQVTDQTSHDRLAKTFFEGERGGARSDEEAAKFRTAHPTGKRERTSV</sequence>
<evidence type="ECO:0000256" key="1">
    <source>
        <dbReference type="SAM" id="MobiDB-lite"/>
    </source>
</evidence>
<keyword evidence="3" id="KW-1185">Reference proteome</keyword>
<evidence type="ECO:0000313" key="2">
    <source>
        <dbReference type="EMBL" id="CUU58613.1"/>
    </source>
</evidence>
<name>A0A0S4QSN9_9ACTN</name>
<protein>
    <submittedName>
        <fullName evidence="2">Uncharacterized protein</fullName>
    </submittedName>
</protein>
<dbReference type="EMBL" id="FAOZ01000020">
    <property type="protein sequence ID" value="CUU58613.1"/>
    <property type="molecule type" value="Genomic_DNA"/>
</dbReference>
<feature type="compositionally biased region" description="Basic and acidic residues" evidence="1">
    <location>
        <begin position="32"/>
        <end position="57"/>
    </location>
</feature>
<dbReference type="Proteomes" id="UP000198802">
    <property type="component" value="Unassembled WGS sequence"/>
</dbReference>
<gene>
    <name evidence="2" type="ORF">Ga0074812_120114</name>
</gene>
<reference evidence="3" key="1">
    <citation type="submission" date="2015-11" db="EMBL/GenBank/DDBJ databases">
        <authorList>
            <person name="Varghese N."/>
        </authorList>
    </citation>
    <scope>NUCLEOTIDE SEQUENCE [LARGE SCALE GENOMIC DNA]</scope>
    <source>
        <strain evidence="3">DSM 45899</strain>
    </source>
</reference>
<dbReference type="RefSeq" id="WP_091281969.1">
    <property type="nucleotide sequence ID" value="NZ_FAOZ01000020.1"/>
</dbReference>
<accession>A0A0S4QSN9</accession>
<evidence type="ECO:0000313" key="3">
    <source>
        <dbReference type="Proteomes" id="UP000198802"/>
    </source>
</evidence>
<organism evidence="2 3">
    <name type="scientific">Parafrankia irregularis</name>
    <dbReference type="NCBI Taxonomy" id="795642"/>
    <lineage>
        <taxon>Bacteria</taxon>
        <taxon>Bacillati</taxon>
        <taxon>Actinomycetota</taxon>
        <taxon>Actinomycetes</taxon>
        <taxon>Frankiales</taxon>
        <taxon>Frankiaceae</taxon>
        <taxon>Parafrankia</taxon>
    </lineage>
</organism>